<sequence length="297" mass="31322">MHGTTISAIGYECGDIRPVSDLAGTTTADISPLVTEIVHFRESRREIWDLAAAAAERTLATAARPDLVVYVSENDPDTTGSLARILDRLGLNDVEHLALSGQDCGNLVPAVRVASDALASGRCERVLLLLADRAEGRDRIMASGLSVFSDGAAACLLSGGPEPAGPRLRVEAAAGRTAVRLADGDPAEQGLLSTVRLASETVTALLDTLGRTRADFRYAILPNYRPAAQKFLLAAMRMPPDKLLLGPVTELGHCFSADLLITLHRLAASGALDPGDRLLLATGGPYSWSALSVEYTP</sequence>
<dbReference type="Pfam" id="PF08541">
    <property type="entry name" value="ACP_syn_III_C"/>
    <property type="match status" value="1"/>
</dbReference>
<dbReference type="Proteomes" id="UP001432222">
    <property type="component" value="Chromosome"/>
</dbReference>
<organism evidence="4 5">
    <name type="scientific">Kitasatospora purpeofusca</name>
    <dbReference type="NCBI Taxonomy" id="67352"/>
    <lineage>
        <taxon>Bacteria</taxon>
        <taxon>Bacillati</taxon>
        <taxon>Actinomycetota</taxon>
        <taxon>Actinomycetes</taxon>
        <taxon>Kitasatosporales</taxon>
        <taxon>Streptomycetaceae</taxon>
        <taxon>Kitasatospora</taxon>
    </lineage>
</organism>
<evidence type="ECO:0000313" key="4">
    <source>
        <dbReference type="EMBL" id="WUQ87655.1"/>
    </source>
</evidence>
<keyword evidence="5" id="KW-1185">Reference proteome</keyword>
<evidence type="ECO:0000256" key="1">
    <source>
        <dbReference type="ARBA" id="ARBA00022679"/>
    </source>
</evidence>
<gene>
    <name evidence="4" type="ORF">OHA16_34575</name>
</gene>
<name>A0ABZ1U903_9ACTN</name>
<dbReference type="SUPFAM" id="SSF53901">
    <property type="entry name" value="Thiolase-like"/>
    <property type="match status" value="1"/>
</dbReference>
<dbReference type="PANTHER" id="PTHR34069:SF2">
    <property type="entry name" value="BETA-KETOACYL-[ACYL-CARRIER-PROTEIN] SYNTHASE III"/>
    <property type="match status" value="1"/>
</dbReference>
<evidence type="ECO:0000259" key="3">
    <source>
        <dbReference type="Pfam" id="PF08541"/>
    </source>
</evidence>
<dbReference type="RefSeq" id="WP_328958212.1">
    <property type="nucleotide sequence ID" value="NZ_CP108110.1"/>
</dbReference>
<dbReference type="InterPro" id="IPR013747">
    <property type="entry name" value="ACP_syn_III_C"/>
</dbReference>
<dbReference type="PANTHER" id="PTHR34069">
    <property type="entry name" value="3-OXOACYL-[ACYL-CARRIER-PROTEIN] SYNTHASE 3"/>
    <property type="match status" value="1"/>
</dbReference>
<feature type="domain" description="Beta-ketoacyl-[acyl-carrier-protein] synthase III C-terminal" evidence="3">
    <location>
        <begin position="208"/>
        <end position="294"/>
    </location>
</feature>
<keyword evidence="1" id="KW-0808">Transferase</keyword>
<dbReference type="InterPro" id="IPR016039">
    <property type="entry name" value="Thiolase-like"/>
</dbReference>
<dbReference type="Gene3D" id="3.40.47.10">
    <property type="match status" value="2"/>
</dbReference>
<protein>
    <recommendedName>
        <fullName evidence="3">Beta-ketoacyl-[acyl-carrier-protein] synthase III C-terminal domain-containing protein</fullName>
    </recommendedName>
</protein>
<proteinExistence type="predicted"/>
<evidence type="ECO:0000256" key="2">
    <source>
        <dbReference type="ARBA" id="ARBA00023315"/>
    </source>
</evidence>
<accession>A0ABZ1U903</accession>
<reference evidence="4" key="1">
    <citation type="submission" date="2022-10" db="EMBL/GenBank/DDBJ databases">
        <title>The complete genomes of actinobacterial strains from the NBC collection.</title>
        <authorList>
            <person name="Joergensen T.S."/>
            <person name="Alvarez Arevalo M."/>
            <person name="Sterndorff E.B."/>
            <person name="Faurdal D."/>
            <person name="Vuksanovic O."/>
            <person name="Mourched A.-S."/>
            <person name="Charusanti P."/>
            <person name="Shaw S."/>
            <person name="Blin K."/>
            <person name="Weber T."/>
        </authorList>
    </citation>
    <scope>NUCLEOTIDE SEQUENCE</scope>
    <source>
        <strain evidence="4">NBC_00222</strain>
    </source>
</reference>
<keyword evidence="2" id="KW-0012">Acyltransferase</keyword>
<dbReference type="EMBL" id="CP108110">
    <property type="protein sequence ID" value="WUQ87655.1"/>
    <property type="molecule type" value="Genomic_DNA"/>
</dbReference>
<evidence type="ECO:0000313" key="5">
    <source>
        <dbReference type="Proteomes" id="UP001432222"/>
    </source>
</evidence>